<protein>
    <recommendedName>
        <fullName evidence="3">DDE superfamily endonuclease</fullName>
    </recommendedName>
</protein>
<organism evidence="1 2">
    <name type="scientific">Kitasatospora nipponensis</name>
    <dbReference type="NCBI Taxonomy" id="258049"/>
    <lineage>
        <taxon>Bacteria</taxon>
        <taxon>Bacillati</taxon>
        <taxon>Actinomycetota</taxon>
        <taxon>Actinomycetes</taxon>
        <taxon>Kitasatosporales</taxon>
        <taxon>Streptomycetaceae</taxon>
        <taxon>Kitasatospora</taxon>
    </lineage>
</organism>
<evidence type="ECO:0000313" key="1">
    <source>
        <dbReference type="EMBL" id="GAA1071941.1"/>
    </source>
</evidence>
<proteinExistence type="predicted"/>
<name>A0ABP4DUA9_9ACTN</name>
<sequence length="122" mass="13294">MAASHSAAPARWRALFDQAMARIAGPFGWVEPRATARVYLLGLLSGAERKNCWQLAEYAGHARSRPMQRLVRTARWNMAAVRDEVRRYVRGISAGRYGGQPPSTSGGASDVGGFRQSVAFSA</sequence>
<dbReference type="EMBL" id="BAAALF010000454">
    <property type="protein sequence ID" value="GAA1071941.1"/>
    <property type="molecule type" value="Genomic_DNA"/>
</dbReference>
<accession>A0ABP4DUA9</accession>
<comment type="caution">
    <text evidence="1">The sequence shown here is derived from an EMBL/GenBank/DDBJ whole genome shotgun (WGS) entry which is preliminary data.</text>
</comment>
<keyword evidence="2" id="KW-1185">Reference proteome</keyword>
<evidence type="ECO:0000313" key="2">
    <source>
        <dbReference type="Proteomes" id="UP001500037"/>
    </source>
</evidence>
<gene>
    <name evidence="1" type="ORF">GCM10009665_78960</name>
</gene>
<dbReference type="Proteomes" id="UP001500037">
    <property type="component" value="Unassembled WGS sequence"/>
</dbReference>
<reference evidence="2" key="1">
    <citation type="journal article" date="2019" name="Int. J. Syst. Evol. Microbiol.">
        <title>The Global Catalogue of Microorganisms (GCM) 10K type strain sequencing project: providing services to taxonomists for standard genome sequencing and annotation.</title>
        <authorList>
            <consortium name="The Broad Institute Genomics Platform"/>
            <consortium name="The Broad Institute Genome Sequencing Center for Infectious Disease"/>
            <person name="Wu L."/>
            <person name="Ma J."/>
        </authorList>
    </citation>
    <scope>NUCLEOTIDE SEQUENCE [LARGE SCALE GENOMIC DNA]</scope>
    <source>
        <strain evidence="2">JCM 13004</strain>
    </source>
</reference>
<evidence type="ECO:0008006" key="3">
    <source>
        <dbReference type="Google" id="ProtNLM"/>
    </source>
</evidence>